<dbReference type="EMBL" id="CAJOBI010001542">
    <property type="protein sequence ID" value="CAF3886947.1"/>
    <property type="molecule type" value="Genomic_DNA"/>
</dbReference>
<organism evidence="3 4">
    <name type="scientific">Rotaria magnacalcarata</name>
    <dbReference type="NCBI Taxonomy" id="392030"/>
    <lineage>
        <taxon>Eukaryota</taxon>
        <taxon>Metazoa</taxon>
        <taxon>Spiralia</taxon>
        <taxon>Gnathifera</taxon>
        <taxon>Rotifera</taxon>
        <taxon>Eurotatoria</taxon>
        <taxon>Bdelloidea</taxon>
        <taxon>Philodinida</taxon>
        <taxon>Philodinidae</taxon>
        <taxon>Rotaria</taxon>
    </lineage>
</organism>
<proteinExistence type="predicted"/>
<dbReference type="Proteomes" id="UP000676336">
    <property type="component" value="Unassembled WGS sequence"/>
</dbReference>
<evidence type="ECO:0000256" key="1">
    <source>
        <dbReference type="SAM" id="MobiDB-lite"/>
    </source>
</evidence>
<feature type="compositionally biased region" description="Basic and acidic residues" evidence="1">
    <location>
        <begin position="209"/>
        <end position="230"/>
    </location>
</feature>
<evidence type="ECO:0000313" key="3">
    <source>
        <dbReference type="EMBL" id="CAF3886947.1"/>
    </source>
</evidence>
<name>A0A8S2L7B7_9BILA</name>
<dbReference type="AlphaFoldDB" id="A0A8S2L7B7"/>
<feature type="region of interest" description="Disordered" evidence="1">
    <location>
        <begin position="205"/>
        <end position="244"/>
    </location>
</feature>
<evidence type="ECO:0000313" key="2">
    <source>
        <dbReference type="EMBL" id="CAF3880860.1"/>
    </source>
</evidence>
<dbReference type="Proteomes" id="UP000681720">
    <property type="component" value="Unassembled WGS sequence"/>
</dbReference>
<comment type="caution">
    <text evidence="3">The sequence shown here is derived from an EMBL/GenBank/DDBJ whole genome shotgun (WGS) entry which is preliminary data.</text>
</comment>
<gene>
    <name evidence="2" type="ORF">GIL414_LOCUS5537</name>
    <name evidence="3" type="ORF">SMN809_LOCUS5914</name>
</gene>
<reference evidence="3" key="1">
    <citation type="submission" date="2021-02" db="EMBL/GenBank/DDBJ databases">
        <authorList>
            <person name="Nowell W R."/>
        </authorList>
    </citation>
    <scope>NUCLEOTIDE SEQUENCE</scope>
</reference>
<sequence>MLNQYNKHVTVSDSHVNGIETHIQGSQLVDDASEKVTEIKASAQKEVEQTTEADTQLVDSASKKTDEMKDSTANTILGTAIHAKDVTVEKVQELGHSVVETVQRVPEVAVSAASLVGEKLTVAGHWAAGKATEVRSATYHSAQEAIHNLTGLAGQVTAKGIVHIYYQTEEAVDQVIEKGRRKSAEWKQQLLDKVDEAKDKANVLASDVKNNEHEVKQASQHEADEVKPKGEVYTSASHDFYAPH</sequence>
<accession>A0A8S2L7B7</accession>
<dbReference type="EMBL" id="CAJOBJ010001469">
    <property type="protein sequence ID" value="CAF3880860.1"/>
    <property type="molecule type" value="Genomic_DNA"/>
</dbReference>
<protein>
    <submittedName>
        <fullName evidence="3">Uncharacterized protein</fullName>
    </submittedName>
</protein>
<evidence type="ECO:0000313" key="4">
    <source>
        <dbReference type="Proteomes" id="UP000676336"/>
    </source>
</evidence>